<accession>A0A0S2KI95</accession>
<dbReference type="eggNOG" id="ENOG5031ZXB">
    <property type="taxonomic scope" value="Bacteria"/>
</dbReference>
<organism evidence="1 2">
    <name type="scientific">Hoylesella enoeca</name>
    <dbReference type="NCBI Taxonomy" id="76123"/>
    <lineage>
        <taxon>Bacteria</taxon>
        <taxon>Pseudomonadati</taxon>
        <taxon>Bacteroidota</taxon>
        <taxon>Bacteroidia</taxon>
        <taxon>Bacteroidales</taxon>
        <taxon>Prevotellaceae</taxon>
        <taxon>Hoylesella</taxon>
    </lineage>
</organism>
<dbReference type="STRING" id="76123.AS203_02065"/>
<dbReference type="AlphaFoldDB" id="A0A0S2KI95"/>
<evidence type="ECO:0000313" key="2">
    <source>
        <dbReference type="Proteomes" id="UP000056252"/>
    </source>
</evidence>
<evidence type="ECO:0000313" key="1">
    <source>
        <dbReference type="EMBL" id="ALO48029.1"/>
    </source>
</evidence>
<dbReference type="EMBL" id="CP013195">
    <property type="protein sequence ID" value="ALO48029.1"/>
    <property type="molecule type" value="Genomic_DNA"/>
</dbReference>
<keyword evidence="2" id="KW-1185">Reference proteome</keyword>
<proteinExistence type="predicted"/>
<protein>
    <submittedName>
        <fullName evidence="1">Uncharacterized protein</fullName>
    </submittedName>
</protein>
<dbReference type="RefSeq" id="WP_025066172.1">
    <property type="nucleotide sequence ID" value="NZ_CP013195.1"/>
</dbReference>
<name>A0A0S2KI95_9BACT</name>
<reference evidence="2" key="1">
    <citation type="submission" date="2015-11" db="EMBL/GenBank/DDBJ databases">
        <authorList>
            <person name="Holder M.E."/>
            <person name="Ajami N.J."/>
            <person name="Petrosino J.F."/>
        </authorList>
    </citation>
    <scope>NUCLEOTIDE SEQUENCE [LARGE SCALE GENOMIC DNA]</scope>
    <source>
        <strain evidence="2">F0113</strain>
    </source>
</reference>
<dbReference type="OrthoDB" id="1080645at2"/>
<dbReference type="Proteomes" id="UP000056252">
    <property type="component" value="Chromosome"/>
</dbReference>
<gene>
    <name evidence="1" type="ORF">AS203_02065</name>
</gene>
<dbReference type="KEGG" id="peo:AS203_02065"/>
<sequence>MNHIDRTSPAPYQSLAEIRMRKEALHEDICKVDEQIRTLWNDLFHQPEVNDASPSKRLMGLLNAGTSVVDGLILGWKLYRKFNGSSLFRKR</sequence>